<proteinExistence type="inferred from homology"/>
<evidence type="ECO:0000256" key="2">
    <source>
        <dbReference type="ARBA" id="ARBA00022596"/>
    </source>
</evidence>
<comment type="caution">
    <text evidence="10">The sequence shown here is derived from an EMBL/GenBank/DDBJ whole genome shotgun (WGS) entry which is preliminary data.</text>
</comment>
<reference evidence="11" key="1">
    <citation type="journal article" date="2019" name="Int. J. Syst. Evol. Microbiol.">
        <title>The Global Catalogue of Microorganisms (GCM) 10K type strain sequencing project: providing services to taxonomists for standard genome sequencing and annotation.</title>
        <authorList>
            <consortium name="The Broad Institute Genomics Platform"/>
            <consortium name="The Broad Institute Genome Sequencing Center for Infectious Disease"/>
            <person name="Wu L."/>
            <person name="Ma J."/>
        </authorList>
    </citation>
    <scope>NUCLEOTIDE SEQUENCE [LARGE SCALE GENOMIC DNA]</scope>
    <source>
        <strain evidence="11">CGMCC 4.7405</strain>
    </source>
</reference>
<name>A0ABV8C4U5_9PSEU</name>
<evidence type="ECO:0000313" key="10">
    <source>
        <dbReference type="EMBL" id="MFC3896997.1"/>
    </source>
</evidence>
<organism evidence="10 11">
    <name type="scientific">Lentzea rhizosphaerae</name>
    <dbReference type="NCBI Taxonomy" id="2041025"/>
    <lineage>
        <taxon>Bacteria</taxon>
        <taxon>Bacillati</taxon>
        <taxon>Actinomycetota</taxon>
        <taxon>Actinomycetes</taxon>
        <taxon>Pseudonocardiales</taxon>
        <taxon>Pseudonocardiaceae</taxon>
        <taxon>Lentzea</taxon>
    </lineage>
</organism>
<feature type="site" description="May play a role in metal incorporation in vivo" evidence="9">
    <location>
        <position position="97"/>
    </location>
</feature>
<dbReference type="InterPro" id="IPR004313">
    <property type="entry name" value="ARD"/>
</dbReference>
<dbReference type="EC" id="1.13.11.54" evidence="9"/>
<feature type="site" description="Important to generate the dianion" evidence="9">
    <location>
        <position position="106"/>
    </location>
</feature>
<feature type="binding site" evidence="9">
    <location>
        <position position="142"/>
    </location>
    <ligand>
        <name>Ni(2+)</name>
        <dbReference type="ChEBI" id="CHEBI:49786"/>
    </ligand>
</feature>
<keyword evidence="6 9" id="KW-0560">Oxidoreductase</keyword>
<keyword evidence="8 9" id="KW-0486">Methionine biosynthesis</keyword>
<keyword evidence="2 9" id="KW-0533">Nickel</keyword>
<dbReference type="GO" id="GO:0051213">
    <property type="term" value="F:dioxygenase activity"/>
    <property type="evidence" value="ECO:0007669"/>
    <property type="project" value="UniProtKB-KW"/>
</dbReference>
<dbReference type="SUPFAM" id="SSF51182">
    <property type="entry name" value="RmlC-like cupins"/>
    <property type="match status" value="1"/>
</dbReference>
<feature type="binding site" evidence="9">
    <location>
        <position position="104"/>
    </location>
    <ligand>
        <name>Fe(2+)</name>
        <dbReference type="ChEBI" id="CHEBI:29033"/>
    </ligand>
</feature>
<keyword evidence="5 9" id="KW-0223">Dioxygenase</keyword>
<keyword evidence="11" id="KW-1185">Reference proteome</keyword>
<dbReference type="PANTHER" id="PTHR23418:SF0">
    <property type="entry name" value="ACIREDUCTONE DIOXYGENASE"/>
    <property type="match status" value="1"/>
</dbReference>
<protein>
    <recommendedName>
        <fullName evidence="9">Acireductone dioxygenase</fullName>
    </recommendedName>
    <alternativeName>
        <fullName evidence="9">1,2-dihydroxy-3-keto-5-methylthiopentene dioxygenase</fullName>
        <shortName evidence="9">DHK-MTPene dioxygenase</shortName>
    </alternativeName>
    <alternativeName>
        <fullName evidence="9">Acireductone dioxygenase (Fe(2+)-requiring)</fullName>
        <shortName evidence="9">ARD'</shortName>
        <shortName evidence="9">Fe-ARD</shortName>
        <ecNumber evidence="9">1.13.11.54</ecNumber>
    </alternativeName>
    <alternativeName>
        <fullName evidence="9">Acireductone dioxygenase (Ni(2+)-requiring)</fullName>
        <shortName evidence="9">ARD</shortName>
        <shortName evidence="9">Ni-ARD</shortName>
        <ecNumber evidence="9">1.13.11.53</ecNumber>
    </alternativeName>
</protein>
<dbReference type="InterPro" id="IPR011051">
    <property type="entry name" value="RmlC_Cupin_sf"/>
</dbReference>
<gene>
    <name evidence="9" type="primary">mtnD</name>
    <name evidence="10" type="ORF">ACFOWZ_36435</name>
</gene>
<evidence type="ECO:0000256" key="9">
    <source>
        <dbReference type="HAMAP-Rule" id="MF_01682"/>
    </source>
</evidence>
<comment type="cofactor">
    <cofactor evidence="9">
        <name>Ni(2+)</name>
        <dbReference type="ChEBI" id="CHEBI:49786"/>
    </cofactor>
    <text evidence="9">Binds 1 nickel ion per monomer.</text>
</comment>
<feature type="binding site" evidence="9">
    <location>
        <position position="98"/>
    </location>
    <ligand>
        <name>Ni(2+)</name>
        <dbReference type="ChEBI" id="CHEBI:49786"/>
    </ligand>
</feature>
<evidence type="ECO:0000256" key="1">
    <source>
        <dbReference type="ARBA" id="ARBA00000428"/>
    </source>
</evidence>
<dbReference type="Proteomes" id="UP001595690">
    <property type="component" value="Unassembled WGS sequence"/>
</dbReference>
<dbReference type="HAMAP" id="MF_01682">
    <property type="entry name" value="Salvage_MtnD"/>
    <property type="match status" value="1"/>
</dbReference>
<dbReference type="Pfam" id="PF03079">
    <property type="entry name" value="ARD"/>
    <property type="match status" value="1"/>
</dbReference>
<sequence>MTLLTVWPDSGPEETVLRTTDAEEIATALKEHGVRFHRWSVVDGVTAENALQVYEKDVARVSETEGYTYVDAMEMAPADTDEYRAKAVEFRNKFLAEHTHDDDEDRYFARGAGVFYLHIGDRVYAVLCEAGDLLSVPANTTHWFDMGTTPDYVSIRFFHDDDGWIGNFTGSDIATKFPTFDELSAGLRASRSSD</sequence>
<comment type="subunit">
    <text evidence="9">Monomer.</text>
</comment>
<evidence type="ECO:0000256" key="8">
    <source>
        <dbReference type="ARBA" id="ARBA00023167"/>
    </source>
</evidence>
<keyword evidence="3 9" id="KW-0028">Amino-acid biosynthesis</keyword>
<accession>A0ABV8C4U5</accession>
<keyword evidence="7 9" id="KW-0408">Iron</keyword>
<evidence type="ECO:0000256" key="6">
    <source>
        <dbReference type="ARBA" id="ARBA00023002"/>
    </source>
</evidence>
<feature type="binding site" evidence="9">
    <location>
        <position position="100"/>
    </location>
    <ligand>
        <name>Fe(2+)</name>
        <dbReference type="ChEBI" id="CHEBI:29033"/>
    </ligand>
</feature>
<feature type="site" description="May play a role in transmitting local conformational changes" evidence="9">
    <location>
        <position position="103"/>
    </location>
</feature>
<comment type="cofactor">
    <cofactor evidence="9">
        <name>Fe(2+)</name>
        <dbReference type="ChEBI" id="CHEBI:29033"/>
    </cofactor>
    <text evidence="9">Binds 1 Fe(2+) cation per monomer.</text>
</comment>
<dbReference type="EMBL" id="JBHRZI010000031">
    <property type="protein sequence ID" value="MFC3896997.1"/>
    <property type="molecule type" value="Genomic_DNA"/>
</dbReference>
<keyword evidence="4 9" id="KW-0479">Metal-binding</keyword>
<dbReference type="InterPro" id="IPR023956">
    <property type="entry name" value="ARD_bac"/>
</dbReference>
<feature type="binding site" evidence="9">
    <location>
        <position position="98"/>
    </location>
    <ligand>
        <name>Fe(2+)</name>
        <dbReference type="ChEBI" id="CHEBI:29033"/>
    </ligand>
</feature>
<dbReference type="InterPro" id="IPR014710">
    <property type="entry name" value="RmlC-like_jellyroll"/>
</dbReference>
<evidence type="ECO:0000256" key="5">
    <source>
        <dbReference type="ARBA" id="ARBA00022964"/>
    </source>
</evidence>
<dbReference type="EC" id="1.13.11.53" evidence="9"/>
<comment type="catalytic activity">
    <reaction evidence="9">
        <text>1,2-dihydroxy-5-(methylsulfanyl)pent-1-en-3-one + O2 = 3-(methylsulfanyl)propanoate + CO + formate + 2 H(+)</text>
        <dbReference type="Rhea" id="RHEA:14161"/>
        <dbReference type="ChEBI" id="CHEBI:15378"/>
        <dbReference type="ChEBI" id="CHEBI:15379"/>
        <dbReference type="ChEBI" id="CHEBI:15740"/>
        <dbReference type="ChEBI" id="CHEBI:17245"/>
        <dbReference type="ChEBI" id="CHEBI:49016"/>
        <dbReference type="ChEBI" id="CHEBI:49252"/>
        <dbReference type="EC" id="1.13.11.53"/>
    </reaction>
</comment>
<evidence type="ECO:0000313" key="11">
    <source>
        <dbReference type="Proteomes" id="UP001595690"/>
    </source>
</evidence>
<dbReference type="Gene3D" id="2.60.120.10">
    <property type="entry name" value="Jelly Rolls"/>
    <property type="match status" value="1"/>
</dbReference>
<dbReference type="RefSeq" id="WP_382378478.1">
    <property type="nucleotide sequence ID" value="NZ_JBHRZI010000031.1"/>
</dbReference>
<evidence type="ECO:0000256" key="3">
    <source>
        <dbReference type="ARBA" id="ARBA00022605"/>
    </source>
</evidence>
<feature type="binding site" evidence="9">
    <location>
        <position position="104"/>
    </location>
    <ligand>
        <name>Ni(2+)</name>
        <dbReference type="ChEBI" id="CHEBI:49786"/>
    </ligand>
</feature>
<comment type="function">
    <text evidence="9">Catalyzes 2 different reactions between oxygene and the acireductone 1,2-dihydroxy-3-keto-5-methylthiopentene (DHK-MTPene) depending upon the metal bound in the active site. Fe-containing acireductone dioxygenase (Fe-ARD) produces formate and 2-keto-4-methylthiobutyrate (KMTB), the alpha-ketoacid precursor of methionine in the methionine recycle pathway. Ni-containing acireductone dioxygenase (Ni-ARD) produces methylthiopropionate, carbon monoxide and formate, and does not lie on the methionine recycle pathway.</text>
</comment>
<evidence type="ECO:0000256" key="4">
    <source>
        <dbReference type="ARBA" id="ARBA00022723"/>
    </source>
</evidence>
<comment type="similarity">
    <text evidence="9">Belongs to the acireductone dioxygenase (ARD) family.</text>
</comment>
<comment type="pathway">
    <text evidence="9">Amino-acid biosynthesis; L-methionine biosynthesis via salvage pathway; L-methionine from S-methyl-5-thio-alpha-D-ribose 1-phosphate: step 5/6.</text>
</comment>
<comment type="catalytic activity">
    <reaction evidence="1 9">
        <text>1,2-dihydroxy-5-(methylsulfanyl)pent-1-en-3-one + O2 = 4-methylsulfanyl-2-oxobutanoate + formate + 2 H(+)</text>
        <dbReference type="Rhea" id="RHEA:24504"/>
        <dbReference type="ChEBI" id="CHEBI:15378"/>
        <dbReference type="ChEBI" id="CHEBI:15379"/>
        <dbReference type="ChEBI" id="CHEBI:15740"/>
        <dbReference type="ChEBI" id="CHEBI:16723"/>
        <dbReference type="ChEBI" id="CHEBI:49252"/>
        <dbReference type="EC" id="1.13.11.54"/>
    </reaction>
</comment>
<dbReference type="PANTHER" id="PTHR23418">
    <property type="entry name" value="ACIREDUCTONE DIOXYGENASE"/>
    <property type="match status" value="1"/>
</dbReference>
<dbReference type="CDD" id="cd02232">
    <property type="entry name" value="cupin_ARD"/>
    <property type="match status" value="1"/>
</dbReference>
<evidence type="ECO:0000256" key="7">
    <source>
        <dbReference type="ARBA" id="ARBA00023004"/>
    </source>
</evidence>
<feature type="binding site" evidence="9">
    <location>
        <position position="100"/>
    </location>
    <ligand>
        <name>Ni(2+)</name>
        <dbReference type="ChEBI" id="CHEBI:49786"/>
    </ligand>
</feature>
<feature type="binding site" evidence="9">
    <location>
        <position position="142"/>
    </location>
    <ligand>
        <name>Fe(2+)</name>
        <dbReference type="ChEBI" id="CHEBI:29033"/>
    </ligand>
</feature>